<evidence type="ECO:0000313" key="8">
    <source>
        <dbReference type="Proteomes" id="UP001549320"/>
    </source>
</evidence>
<protein>
    <recommendedName>
        <fullName evidence="5">Inner membrane-spanning protein YciB</fullName>
    </recommendedName>
</protein>
<reference evidence="7 8" key="1">
    <citation type="submission" date="2024-06" db="EMBL/GenBank/DDBJ databases">
        <title>Sorghum-associated microbial communities from plants grown in Nebraska, USA.</title>
        <authorList>
            <person name="Schachtman D."/>
        </authorList>
    </citation>
    <scope>NUCLEOTIDE SEQUENCE [LARGE SCALE GENOMIC DNA]</scope>
    <source>
        <strain evidence="7 8">2709</strain>
    </source>
</reference>
<evidence type="ECO:0000256" key="2">
    <source>
        <dbReference type="ARBA" id="ARBA00022692"/>
    </source>
</evidence>
<evidence type="ECO:0000256" key="1">
    <source>
        <dbReference type="ARBA" id="ARBA00022475"/>
    </source>
</evidence>
<proteinExistence type="inferred from homology"/>
<accession>A0ABV2Q2G6</accession>
<comment type="function">
    <text evidence="5">Plays a role in cell envelope biogenesis, maintenance of cell envelope integrity and membrane homeostasis.</text>
</comment>
<keyword evidence="8" id="KW-1185">Reference proteome</keyword>
<dbReference type="Proteomes" id="UP001549320">
    <property type="component" value="Unassembled WGS sequence"/>
</dbReference>
<keyword evidence="2 5" id="KW-0812">Transmembrane</keyword>
<sequence length="195" mass="21902">MKLLLDFAPIVFFFIAYKLEGIYVGTAVLMAATTLQMAIIYLMDKKLSTMHKATLALILIFGTLTLVLQDERFIKWKPTVLYTAMAIALAVALWGFGKNFLKIMLGSQLSLPEPVWVRLNTIWVLYCLFMAAINGYVAAFYSTDAWANFKLWGYAFPVLFIIGQGFYVARHMSEPEPEPVNNSKDDPTLPPGSAQ</sequence>
<feature type="transmembrane region" description="Helical" evidence="5">
    <location>
        <begin position="117"/>
        <end position="139"/>
    </location>
</feature>
<feature type="transmembrane region" description="Helical" evidence="5">
    <location>
        <begin position="49"/>
        <end position="68"/>
    </location>
</feature>
<keyword evidence="3 5" id="KW-1133">Transmembrane helix</keyword>
<dbReference type="PANTHER" id="PTHR36917">
    <property type="entry name" value="INTRACELLULAR SEPTATION PROTEIN A-RELATED"/>
    <property type="match status" value="1"/>
</dbReference>
<dbReference type="Pfam" id="PF04279">
    <property type="entry name" value="IspA"/>
    <property type="match status" value="1"/>
</dbReference>
<dbReference type="EMBL" id="JBEPSH010000001">
    <property type="protein sequence ID" value="MET4575204.1"/>
    <property type="molecule type" value="Genomic_DNA"/>
</dbReference>
<feature type="transmembrane region" description="Helical" evidence="5">
    <location>
        <begin position="80"/>
        <end position="97"/>
    </location>
</feature>
<keyword evidence="4 5" id="KW-0472">Membrane</keyword>
<feature type="transmembrane region" description="Helical" evidence="5">
    <location>
        <begin position="21"/>
        <end position="43"/>
    </location>
</feature>
<dbReference type="PANTHER" id="PTHR36917:SF1">
    <property type="entry name" value="INNER MEMBRANE-SPANNING PROTEIN YCIB"/>
    <property type="match status" value="1"/>
</dbReference>
<keyword evidence="1 5" id="KW-1003">Cell membrane</keyword>
<dbReference type="RefSeq" id="WP_354440508.1">
    <property type="nucleotide sequence ID" value="NZ_JBEPSH010000001.1"/>
</dbReference>
<dbReference type="InterPro" id="IPR006008">
    <property type="entry name" value="YciB"/>
</dbReference>
<evidence type="ECO:0000256" key="3">
    <source>
        <dbReference type="ARBA" id="ARBA00022989"/>
    </source>
</evidence>
<feature type="transmembrane region" description="Helical" evidence="5">
    <location>
        <begin position="151"/>
        <end position="169"/>
    </location>
</feature>
<keyword evidence="5" id="KW-0997">Cell inner membrane</keyword>
<comment type="similarity">
    <text evidence="5">Belongs to the YciB family.</text>
</comment>
<organism evidence="7 8">
    <name type="scientific">Ottowia thiooxydans</name>
    <dbReference type="NCBI Taxonomy" id="219182"/>
    <lineage>
        <taxon>Bacteria</taxon>
        <taxon>Pseudomonadati</taxon>
        <taxon>Pseudomonadota</taxon>
        <taxon>Betaproteobacteria</taxon>
        <taxon>Burkholderiales</taxon>
        <taxon>Comamonadaceae</taxon>
        <taxon>Ottowia</taxon>
    </lineage>
</organism>
<dbReference type="NCBIfam" id="NF001325">
    <property type="entry name" value="PRK00259.1-3"/>
    <property type="match status" value="1"/>
</dbReference>
<evidence type="ECO:0000256" key="5">
    <source>
        <dbReference type="HAMAP-Rule" id="MF_00189"/>
    </source>
</evidence>
<comment type="subcellular location">
    <subcellularLocation>
        <location evidence="5">Cell inner membrane</location>
        <topology evidence="5">Multi-pass membrane protein</topology>
    </subcellularLocation>
</comment>
<dbReference type="HAMAP" id="MF_00189">
    <property type="entry name" value="YciB"/>
    <property type="match status" value="1"/>
</dbReference>
<evidence type="ECO:0000256" key="6">
    <source>
        <dbReference type="SAM" id="MobiDB-lite"/>
    </source>
</evidence>
<name>A0ABV2Q2G6_9BURK</name>
<feature type="region of interest" description="Disordered" evidence="6">
    <location>
        <begin position="175"/>
        <end position="195"/>
    </location>
</feature>
<gene>
    <name evidence="5" type="primary">yciB</name>
    <name evidence="7" type="ORF">ABIE13_000301</name>
</gene>
<dbReference type="NCBIfam" id="TIGR00997">
    <property type="entry name" value="ispZ"/>
    <property type="match status" value="1"/>
</dbReference>
<evidence type="ECO:0000256" key="4">
    <source>
        <dbReference type="ARBA" id="ARBA00023136"/>
    </source>
</evidence>
<comment type="caution">
    <text evidence="7">The sequence shown here is derived from an EMBL/GenBank/DDBJ whole genome shotgun (WGS) entry which is preliminary data.</text>
</comment>
<evidence type="ECO:0000313" key="7">
    <source>
        <dbReference type="EMBL" id="MET4575204.1"/>
    </source>
</evidence>